<keyword evidence="2" id="KW-1185">Reference proteome</keyword>
<proteinExistence type="predicted"/>
<dbReference type="AlphaFoldDB" id="A0AAD7CNY6"/>
<evidence type="ECO:0000313" key="1">
    <source>
        <dbReference type="EMBL" id="KAJ7655423.1"/>
    </source>
</evidence>
<reference evidence="1" key="1">
    <citation type="submission" date="2023-03" db="EMBL/GenBank/DDBJ databases">
        <title>Massive genome expansion in bonnet fungi (Mycena s.s.) driven by repeated elements and novel gene families across ecological guilds.</title>
        <authorList>
            <consortium name="Lawrence Berkeley National Laboratory"/>
            <person name="Harder C.B."/>
            <person name="Miyauchi S."/>
            <person name="Viragh M."/>
            <person name="Kuo A."/>
            <person name="Thoen E."/>
            <person name="Andreopoulos B."/>
            <person name="Lu D."/>
            <person name="Skrede I."/>
            <person name="Drula E."/>
            <person name="Henrissat B."/>
            <person name="Morin E."/>
            <person name="Kohler A."/>
            <person name="Barry K."/>
            <person name="LaButti K."/>
            <person name="Morin E."/>
            <person name="Salamov A."/>
            <person name="Lipzen A."/>
            <person name="Mereny Z."/>
            <person name="Hegedus B."/>
            <person name="Baldrian P."/>
            <person name="Stursova M."/>
            <person name="Weitz H."/>
            <person name="Taylor A."/>
            <person name="Grigoriev I.V."/>
            <person name="Nagy L.G."/>
            <person name="Martin F."/>
            <person name="Kauserud H."/>
        </authorList>
    </citation>
    <scope>NUCLEOTIDE SEQUENCE</scope>
    <source>
        <strain evidence="1">CBHHK067</strain>
    </source>
</reference>
<organism evidence="1 2">
    <name type="scientific">Mycena rosella</name>
    <name type="common">Pink bonnet</name>
    <name type="synonym">Agaricus rosellus</name>
    <dbReference type="NCBI Taxonomy" id="1033263"/>
    <lineage>
        <taxon>Eukaryota</taxon>
        <taxon>Fungi</taxon>
        <taxon>Dikarya</taxon>
        <taxon>Basidiomycota</taxon>
        <taxon>Agaricomycotina</taxon>
        <taxon>Agaricomycetes</taxon>
        <taxon>Agaricomycetidae</taxon>
        <taxon>Agaricales</taxon>
        <taxon>Marasmiineae</taxon>
        <taxon>Mycenaceae</taxon>
        <taxon>Mycena</taxon>
    </lineage>
</organism>
<gene>
    <name evidence="1" type="ORF">B0H17DRAFT_1146466</name>
</gene>
<dbReference type="Proteomes" id="UP001221757">
    <property type="component" value="Unassembled WGS sequence"/>
</dbReference>
<protein>
    <submittedName>
        <fullName evidence="1">Uncharacterized protein</fullName>
    </submittedName>
</protein>
<accession>A0AAD7CNY6</accession>
<dbReference type="EMBL" id="JARKIE010000311">
    <property type="protein sequence ID" value="KAJ7655423.1"/>
    <property type="molecule type" value="Genomic_DNA"/>
</dbReference>
<evidence type="ECO:0000313" key="2">
    <source>
        <dbReference type="Proteomes" id="UP001221757"/>
    </source>
</evidence>
<comment type="caution">
    <text evidence="1">The sequence shown here is derived from an EMBL/GenBank/DDBJ whole genome shotgun (WGS) entry which is preliminary data.</text>
</comment>
<name>A0AAD7CNY6_MYCRO</name>
<sequence>MSYTPWLYISLANEPFTATYIASTRDTLTIPLIKSILITSNVSWISGCALALGEWNSGCFDFVPYLGEPQGNWQKINYIWHLQQQLPAMLLLAATFLAIGGVDNGGFLEGVGKLARRWGAVKGYTVEETLGNWHGLPLYLMVDFPADHHRKKLRICYLRICYLLSDLVKPEVKRTS</sequence>